<dbReference type="Proteomes" id="UP000051952">
    <property type="component" value="Unassembled WGS sequence"/>
</dbReference>
<dbReference type="OrthoDB" id="276706at2759"/>
<dbReference type="OMA" id="WISTISM"/>
<evidence type="ECO:0000313" key="3">
    <source>
        <dbReference type="Proteomes" id="UP000051952"/>
    </source>
</evidence>
<organism evidence="2 3">
    <name type="scientific">Bodo saltans</name>
    <name type="common">Flagellated protozoan</name>
    <dbReference type="NCBI Taxonomy" id="75058"/>
    <lineage>
        <taxon>Eukaryota</taxon>
        <taxon>Discoba</taxon>
        <taxon>Euglenozoa</taxon>
        <taxon>Kinetoplastea</taxon>
        <taxon>Metakinetoplastina</taxon>
        <taxon>Eubodonida</taxon>
        <taxon>Bodonidae</taxon>
        <taxon>Bodo</taxon>
    </lineage>
</organism>
<dbReference type="EMBL" id="CYKH01000868">
    <property type="protein sequence ID" value="CUG55080.1"/>
    <property type="molecule type" value="Genomic_DNA"/>
</dbReference>
<evidence type="ECO:0000256" key="1">
    <source>
        <dbReference type="SAM" id="MobiDB-lite"/>
    </source>
</evidence>
<accession>A0A0S4IYH7</accession>
<feature type="compositionally biased region" description="Low complexity" evidence="1">
    <location>
        <begin position="392"/>
        <end position="403"/>
    </location>
</feature>
<keyword evidence="3" id="KW-1185">Reference proteome</keyword>
<reference evidence="3" key="1">
    <citation type="submission" date="2015-09" db="EMBL/GenBank/DDBJ databases">
        <authorList>
            <consortium name="Pathogen Informatics"/>
        </authorList>
    </citation>
    <scope>NUCLEOTIDE SEQUENCE [LARGE SCALE GENOMIC DNA]</scope>
    <source>
        <strain evidence="3">Lake Konstanz</strain>
    </source>
</reference>
<dbReference type="SUPFAM" id="SSF110296">
    <property type="entry name" value="Oligoxyloglucan reducing end-specific cellobiohydrolase"/>
    <property type="match status" value="1"/>
</dbReference>
<gene>
    <name evidence="2" type="ORF">BSAL_81070</name>
</gene>
<protein>
    <submittedName>
        <fullName evidence="2">Uncharacterized protein</fullName>
    </submittedName>
</protein>
<dbReference type="VEuPathDB" id="TriTrypDB:BSAL_81070"/>
<name>A0A0S4IYH7_BODSA</name>
<dbReference type="AlphaFoldDB" id="A0A0S4IYH7"/>
<proteinExistence type="predicted"/>
<feature type="region of interest" description="Disordered" evidence="1">
    <location>
        <begin position="165"/>
        <end position="194"/>
    </location>
</feature>
<feature type="region of interest" description="Disordered" evidence="1">
    <location>
        <begin position="457"/>
        <end position="477"/>
    </location>
</feature>
<feature type="compositionally biased region" description="Acidic residues" evidence="1">
    <location>
        <begin position="165"/>
        <end position="181"/>
    </location>
</feature>
<evidence type="ECO:0000313" key="2">
    <source>
        <dbReference type="EMBL" id="CUG55080.1"/>
    </source>
</evidence>
<feature type="region of interest" description="Disordered" evidence="1">
    <location>
        <begin position="392"/>
        <end position="416"/>
    </location>
</feature>
<sequence>MEHHAITALMRRSGPKATRRALLFLNCFRQVRLKPVVPPKDKIIATDAPKVGADAETGGDPSGTEFGTRLSLDCILFITHAMISFDHSPPRFVFAVCPSSVVLRSADRGRTWRKITLARVAKDAPKVPTPPPIEKAAAAAVSHQNDDAKQLADILGLLPSSDNGGADDAEYDSGDSNDDDATSTVPTPPLQPFPVGRVSTQPDLLAISCFQDTVVVCGEDGMLAVSVDRGVTFSYADPQQHLSLIQNRTKSKHALHAIRGVVFLNSNTLAFYTSSQVCRLKFTTQGLNTVVFEGSAVSILKLPRGPIGGMWTMDWAITSSSFRPLWISTISMLRLSCDGGTSWLPVPHSIGLVRAAVFPDPCGPRPAVHPSWSSALEAVGILPVTQSSAMEAHASPSSLASSSQVDGAKPGTAQGQQSNKVFSFALESKFTTTAGQASTSHRELACCSTPVALLAPSSPHSTTKRGGSIAPSSRGAEPEDGAIAMVCYALSTNGKIVPYDFTSVLHILCTIGKDSTSPLEVRVHSIASCVEYLPFVQSATNDRVGLDMAARRVDDDEGGRGHVLVRSTAAGVSTSSNYGERSREPARSFLSTSCRLDEGCFVFGCQKKSVVITEDYGATFKAYALPINLRVAVITDIAVMR</sequence>